<dbReference type="PROSITE" id="PS01178">
    <property type="entry name" value="ANAPHYLATOXIN_2"/>
    <property type="match status" value="2"/>
</dbReference>
<dbReference type="Proteomes" id="UP001479290">
    <property type="component" value="Unassembled WGS sequence"/>
</dbReference>
<keyword evidence="5 10" id="KW-0245">EGF-like domain</keyword>
<comment type="caution">
    <text evidence="15">The sequence shown here is derived from an EMBL/GenBank/DDBJ whole genome shotgun (WGS) entry which is preliminary data.</text>
</comment>
<dbReference type="InterPro" id="IPR000020">
    <property type="entry name" value="Anaphylatoxin/fibulin"/>
</dbReference>
<feature type="domain" description="EGF-like" evidence="14">
    <location>
        <begin position="1118"/>
        <end position="1156"/>
    </location>
</feature>
<dbReference type="InterPro" id="IPR050751">
    <property type="entry name" value="ECM_structural_protein"/>
</dbReference>
<dbReference type="InterPro" id="IPR009030">
    <property type="entry name" value="Growth_fac_rcpt_cys_sf"/>
</dbReference>
<sequence>MARGLLNLVFLLSISGCLCQRDCTGVDCPELHNCIEEVLDTGACCATCVRTGCMCEGYQYYDCISAGFRNGKVPEGESYFVDFGSTECSCPQGGGRISCHFIPCPEIPANCIELSEPADGCIQCERVGCVHSEQKYEAGHTFQIDPCQVCHCPNGGGNLMCYPIPNCDPRRASKPMLTTPTEESTPERRYRDPIENIFNRQGSRSPLNKQFPLHSDSNRPFKLRMRNVDEKEEDEEDYDYPPTDSLAPSLRDFAAPTESSIISVSRSDNFTPRQGVLRGAKQELREMFGIHKLTTDRPQFPFYKDRTDKTRASIHKDKPKNELFSPLKYKTDREHFILPVETTNRVGFSTHKDTTEIQSFSLYKDNTNQEGLTDDEQLEFPAETTDGDTYTSQEDTTYSKTVTDSPVTIEQTISPLWETTTSLQAAWDGVSDSQIHSLFPNTVETDSSKQDEAITRESSKEKAAVLNETTSLDGIQAAFGNQNEHILSSPDPVKQSVTIPTETIPEHGKSEAEREEEHKRLSVDHREPSVNHNQHHVEHIKPLEHPNPRAEHVQTLGEPNTELERKHQWQLFSPVKFSPTTPPSNKQFHSVYNSREEEEKEDNNLRTHSRVEEGLVESCCVAGQKWAEENQHCDRMPVKTEDLSSVCGVVQKQCCSGALRESRCQAGMNAAKAGQACEGNSPLCEEDSQMDCCNCCALGLRLRNKGKGCQAHQHLSYPCGHVFLTCCEEGEEGLAPPTIKKKQKPQPTALPKRVSDSQFSKQALSVGDVDPAANSLEDLEHDNRCQRFAPLCDHTCINTHDSYLCACHPGYTLLQDARTCVPENQEEDNRVSEEDRLLTIAPARQETTTQTLVFHNPCAGNGPCSQQCSVVRGLAQCSCFPGFSLMADGHTCEDVNECVTNTHTCQADERCVNTIGGFVCERQISCSSGYQLRSGVCEDIDECVMRTHNCGMGFQCQNTDGSFTCNPKQRCLTGFTQDSHGNCIDIDECSSVREPCTTGFNCINTVGSYTCQRKIIMCSQGYHSSPDGARCIDVDECQTGTHRCGEGQICHNLPGSYRCDCQTGYQYDTIRQLCVDVNECWRYPGRLCAQTCDNTPGSYQCSCTAGFSLAFDGKNCEDVNECDNNPCSQECANIYGSYQCYCRIGYYLKEDGHTCEDIDECSQSIGNLCAFQCVNVPGSYKCACPPHGYSMSPNGRICQDIDECAIGSHNCSASQTCFNIQGGFRCLSFACPDNYRRVSDTRCERVSCPNFQQCQTMPLRITYYQLSFQTNIIIPAQIFRIGPSPAYSGDNIIISIPRGNEEGYFSTRKLNSFTGAVYLHREVQETRDFLIDVEMKLLRQGTFTTFLARIYVFITANSM</sequence>
<feature type="domain" description="EGF-like" evidence="14">
    <location>
        <begin position="1076"/>
        <end position="1117"/>
    </location>
</feature>
<evidence type="ECO:0000256" key="8">
    <source>
        <dbReference type="ARBA" id="ARBA00023157"/>
    </source>
</evidence>
<feature type="domain" description="EGF-like" evidence="14">
    <location>
        <begin position="1157"/>
        <end position="1199"/>
    </location>
</feature>
<feature type="domain" description="Anaphylatoxin-like" evidence="13">
    <location>
        <begin position="619"/>
        <end position="655"/>
    </location>
</feature>
<evidence type="ECO:0000256" key="7">
    <source>
        <dbReference type="ARBA" id="ARBA00022837"/>
    </source>
</evidence>
<keyword evidence="6" id="KW-0677">Repeat</keyword>
<evidence type="ECO:0000256" key="12">
    <source>
        <dbReference type="SAM" id="SignalP"/>
    </source>
</evidence>
<dbReference type="Pfam" id="PF12662">
    <property type="entry name" value="cEGF"/>
    <property type="match status" value="3"/>
</dbReference>
<proteinExistence type="inferred from homology"/>
<feature type="signal peptide" evidence="12">
    <location>
        <begin position="1"/>
        <end position="19"/>
    </location>
</feature>
<dbReference type="Pfam" id="PF22914">
    <property type="entry name" value="Fibulin_C"/>
    <property type="match status" value="1"/>
</dbReference>
<accession>A0AAW1ZYS5</accession>
<gene>
    <name evidence="15" type="ORF">ABG768_003729</name>
</gene>
<comment type="subcellular location">
    <subcellularLocation>
        <location evidence="1">Secreted</location>
        <location evidence="1">Extracellular space</location>
        <location evidence="1">Extracellular matrix</location>
    </subcellularLocation>
</comment>
<dbReference type="FunFam" id="2.10.25.10:FF:000341">
    <property type="entry name" value="Fibulin 2"/>
    <property type="match status" value="1"/>
</dbReference>
<dbReference type="Pfam" id="PF07645">
    <property type="entry name" value="EGF_CA"/>
    <property type="match status" value="5"/>
</dbReference>
<name>A0AAW1ZYS5_CULAL</name>
<dbReference type="InterPro" id="IPR056612">
    <property type="entry name" value="FIBL-2_dom"/>
</dbReference>
<evidence type="ECO:0000313" key="16">
    <source>
        <dbReference type="Proteomes" id="UP001479290"/>
    </source>
</evidence>
<evidence type="ECO:0000256" key="11">
    <source>
        <dbReference type="SAM" id="MobiDB-lite"/>
    </source>
</evidence>
<dbReference type="SMART" id="SM00179">
    <property type="entry name" value="EGF_CA"/>
    <property type="match status" value="10"/>
</dbReference>
<dbReference type="FunFam" id="2.10.25.10:FF:000010">
    <property type="entry name" value="Pro-epidermal growth factor"/>
    <property type="match status" value="2"/>
</dbReference>
<dbReference type="InterPro" id="IPR001881">
    <property type="entry name" value="EGF-like_Ca-bd_dom"/>
</dbReference>
<evidence type="ECO:0000256" key="9">
    <source>
        <dbReference type="ARBA" id="ARBA00023180"/>
    </source>
</evidence>
<evidence type="ECO:0000256" key="3">
    <source>
        <dbReference type="ARBA" id="ARBA00022525"/>
    </source>
</evidence>
<evidence type="ECO:0000256" key="4">
    <source>
        <dbReference type="ARBA" id="ARBA00022530"/>
    </source>
</evidence>
<dbReference type="SMART" id="SM00104">
    <property type="entry name" value="ANATO"/>
    <property type="match status" value="3"/>
</dbReference>
<keyword evidence="16" id="KW-1185">Reference proteome</keyword>
<evidence type="ECO:0000259" key="14">
    <source>
        <dbReference type="PROSITE" id="PS50026"/>
    </source>
</evidence>
<dbReference type="GO" id="GO:0005576">
    <property type="term" value="C:extracellular region"/>
    <property type="evidence" value="ECO:0007669"/>
    <property type="project" value="InterPro"/>
</dbReference>
<comment type="caution">
    <text evidence="10">Lacks conserved residue(s) required for the propagation of feature annotation.</text>
</comment>
<dbReference type="GO" id="GO:0005509">
    <property type="term" value="F:calcium ion binding"/>
    <property type="evidence" value="ECO:0007669"/>
    <property type="project" value="InterPro"/>
</dbReference>
<dbReference type="EMBL" id="JAWDJR010000011">
    <property type="protein sequence ID" value="KAK9966631.1"/>
    <property type="molecule type" value="Genomic_DNA"/>
</dbReference>
<dbReference type="SUPFAM" id="SSF57196">
    <property type="entry name" value="EGF/Laminin"/>
    <property type="match status" value="4"/>
</dbReference>
<dbReference type="InterPro" id="IPR055088">
    <property type="entry name" value="Fibulin_C"/>
</dbReference>
<dbReference type="PROSITE" id="PS00010">
    <property type="entry name" value="ASX_HYDROXYL"/>
    <property type="match status" value="5"/>
</dbReference>
<keyword evidence="9" id="KW-0325">Glycoprotein</keyword>
<dbReference type="InterPro" id="IPR000152">
    <property type="entry name" value="EGF-type_Asp/Asn_hydroxyl_site"/>
</dbReference>
<reference evidence="15 16" key="1">
    <citation type="submission" date="2024-05" db="EMBL/GenBank/DDBJ databases">
        <title>A high-quality chromosomal-level genome assembly of Topmouth culter (Culter alburnus).</title>
        <authorList>
            <person name="Zhao H."/>
        </authorList>
    </citation>
    <scope>NUCLEOTIDE SEQUENCE [LARGE SCALE GENOMIC DNA]</scope>
    <source>
        <strain evidence="15">CATC2023</strain>
        <tissue evidence="15">Muscle</tissue>
    </source>
</reference>
<dbReference type="InterPro" id="IPR018097">
    <property type="entry name" value="EGF_Ca-bd_CS"/>
</dbReference>
<feature type="domain" description="EGF-like" evidence="14">
    <location>
        <begin position="1033"/>
        <end position="1075"/>
    </location>
</feature>
<keyword evidence="7" id="KW-0106">Calcium</keyword>
<dbReference type="PANTHER" id="PTHR24034:SF158">
    <property type="entry name" value="FIBULIN 2"/>
    <property type="match status" value="1"/>
</dbReference>
<evidence type="ECO:0000256" key="5">
    <source>
        <dbReference type="ARBA" id="ARBA00022536"/>
    </source>
</evidence>
<dbReference type="FunFam" id="2.10.25.10:FF:000139">
    <property type="entry name" value="Fibulin-1"/>
    <property type="match status" value="1"/>
</dbReference>
<dbReference type="PROSITE" id="PS01177">
    <property type="entry name" value="ANAPHYLATOXIN_1"/>
    <property type="match status" value="1"/>
</dbReference>
<dbReference type="SMART" id="SM00181">
    <property type="entry name" value="EGF"/>
    <property type="match status" value="10"/>
</dbReference>
<feature type="compositionally biased region" description="Acidic residues" evidence="11">
    <location>
        <begin position="230"/>
        <end position="239"/>
    </location>
</feature>
<dbReference type="PROSITE" id="PS51257">
    <property type="entry name" value="PROKAR_LIPOPROTEIN"/>
    <property type="match status" value="1"/>
</dbReference>
<dbReference type="Pfam" id="PF24532">
    <property type="entry name" value="FIBL-2"/>
    <property type="match status" value="1"/>
</dbReference>
<keyword evidence="8" id="KW-1015">Disulfide bond</keyword>
<feature type="compositionally biased region" description="Basic and acidic residues" evidence="11">
    <location>
        <begin position="504"/>
        <end position="533"/>
    </location>
</feature>
<feature type="chain" id="PRO_5043351653" description="Fibulin 2" evidence="12">
    <location>
        <begin position="20"/>
        <end position="1359"/>
    </location>
</feature>
<feature type="region of interest" description="Disordered" evidence="11">
    <location>
        <begin position="199"/>
        <end position="249"/>
    </location>
</feature>
<dbReference type="SUPFAM" id="SSF57184">
    <property type="entry name" value="Growth factor receptor domain"/>
    <property type="match status" value="2"/>
</dbReference>
<comment type="similarity">
    <text evidence="2">Belongs to the fibulin family.</text>
</comment>
<dbReference type="PROSITE" id="PS01186">
    <property type="entry name" value="EGF_2"/>
    <property type="match status" value="4"/>
</dbReference>
<feature type="domain" description="Anaphylatoxin-like" evidence="13">
    <location>
        <begin position="695"/>
        <end position="727"/>
    </location>
</feature>
<evidence type="ECO:0008006" key="17">
    <source>
        <dbReference type="Google" id="ProtNLM"/>
    </source>
</evidence>
<evidence type="ECO:0000313" key="15">
    <source>
        <dbReference type="EMBL" id="KAK9966631.1"/>
    </source>
</evidence>
<feature type="region of interest" description="Disordered" evidence="11">
    <location>
        <begin position="737"/>
        <end position="761"/>
    </location>
</feature>
<dbReference type="PROSITE" id="PS01187">
    <property type="entry name" value="EGF_CA"/>
    <property type="match status" value="4"/>
</dbReference>
<feature type="compositionally biased region" description="Polar residues" evidence="11">
    <location>
        <begin position="199"/>
        <end position="208"/>
    </location>
</feature>
<evidence type="ECO:0000259" key="13">
    <source>
        <dbReference type="PROSITE" id="PS01178"/>
    </source>
</evidence>
<evidence type="ECO:0000256" key="10">
    <source>
        <dbReference type="PROSITE-ProRule" id="PRU00076"/>
    </source>
</evidence>
<dbReference type="InterPro" id="IPR000742">
    <property type="entry name" value="EGF"/>
</dbReference>
<dbReference type="FunFam" id="2.10.25.10:FF:000078">
    <property type="entry name" value="Fibulin-1"/>
    <property type="match status" value="1"/>
</dbReference>
<dbReference type="Gene3D" id="2.10.25.10">
    <property type="entry name" value="Laminin"/>
    <property type="match status" value="10"/>
</dbReference>
<organism evidence="15 16">
    <name type="scientific">Culter alburnus</name>
    <name type="common">Topmouth culter</name>
    <dbReference type="NCBI Taxonomy" id="194366"/>
    <lineage>
        <taxon>Eukaryota</taxon>
        <taxon>Metazoa</taxon>
        <taxon>Chordata</taxon>
        <taxon>Craniata</taxon>
        <taxon>Vertebrata</taxon>
        <taxon>Euteleostomi</taxon>
        <taxon>Actinopterygii</taxon>
        <taxon>Neopterygii</taxon>
        <taxon>Teleostei</taxon>
        <taxon>Ostariophysi</taxon>
        <taxon>Cypriniformes</taxon>
        <taxon>Xenocyprididae</taxon>
        <taxon>Xenocypridinae</taxon>
        <taxon>Culter</taxon>
    </lineage>
</organism>
<feature type="domain" description="EGF-like" evidence="14">
    <location>
        <begin position="781"/>
        <end position="821"/>
    </location>
</feature>
<dbReference type="PROSITE" id="PS50026">
    <property type="entry name" value="EGF_3"/>
    <property type="match status" value="5"/>
</dbReference>
<evidence type="ECO:0000256" key="2">
    <source>
        <dbReference type="ARBA" id="ARBA00006127"/>
    </source>
</evidence>
<keyword evidence="4" id="KW-0272">Extracellular matrix</keyword>
<evidence type="ECO:0000256" key="1">
    <source>
        <dbReference type="ARBA" id="ARBA00004498"/>
    </source>
</evidence>
<dbReference type="CDD" id="cd00054">
    <property type="entry name" value="EGF_CA"/>
    <property type="match status" value="8"/>
</dbReference>
<keyword evidence="3" id="KW-0964">Secreted</keyword>
<keyword evidence="12" id="KW-0732">Signal</keyword>
<feature type="region of interest" description="Disordered" evidence="11">
    <location>
        <begin position="503"/>
        <end position="533"/>
    </location>
</feature>
<dbReference type="InterPro" id="IPR049883">
    <property type="entry name" value="NOTCH1_EGF-like"/>
</dbReference>
<dbReference type="PANTHER" id="PTHR24034">
    <property type="entry name" value="EGF-LIKE DOMAIN-CONTAINING PROTEIN"/>
    <property type="match status" value="1"/>
</dbReference>
<protein>
    <recommendedName>
        <fullName evidence="17">Fibulin 2</fullName>
    </recommendedName>
</protein>
<dbReference type="InterPro" id="IPR026823">
    <property type="entry name" value="cEGF"/>
</dbReference>
<evidence type="ECO:0000256" key="6">
    <source>
        <dbReference type="ARBA" id="ARBA00022737"/>
    </source>
</evidence>